<dbReference type="GO" id="GO:0006777">
    <property type="term" value="P:Mo-molybdopterin cofactor biosynthetic process"/>
    <property type="evidence" value="ECO:0007669"/>
    <property type="project" value="UniProtKB-UniRule"/>
</dbReference>
<dbReference type="GO" id="GO:0046872">
    <property type="term" value="F:metal ion binding"/>
    <property type="evidence" value="ECO:0007669"/>
    <property type="project" value="UniProtKB-UniRule"/>
</dbReference>
<evidence type="ECO:0000256" key="5">
    <source>
        <dbReference type="ARBA" id="ARBA00047317"/>
    </source>
</evidence>
<keyword evidence="6" id="KW-0460">Magnesium</keyword>
<dbReference type="GO" id="GO:0005829">
    <property type="term" value="C:cytosol"/>
    <property type="evidence" value="ECO:0007669"/>
    <property type="project" value="TreeGrafter"/>
</dbReference>
<name>A0A1H7LFU7_9GAMM</name>
<comment type="similarity">
    <text evidence="3 6">Belongs to the MoeA family.</text>
</comment>
<dbReference type="SUPFAM" id="SSF63867">
    <property type="entry name" value="MoeA C-terminal domain-like"/>
    <property type="match status" value="1"/>
</dbReference>
<dbReference type="InterPro" id="IPR036135">
    <property type="entry name" value="MoeA_linker/N_sf"/>
</dbReference>
<dbReference type="Gene3D" id="2.170.190.11">
    <property type="entry name" value="Molybdopterin biosynthesis moea protein, domain 3"/>
    <property type="match status" value="1"/>
</dbReference>
<dbReference type="CDD" id="cd00887">
    <property type="entry name" value="MoeA"/>
    <property type="match status" value="1"/>
</dbReference>
<dbReference type="InterPro" id="IPR038987">
    <property type="entry name" value="MoeA-like"/>
</dbReference>
<dbReference type="Pfam" id="PF03454">
    <property type="entry name" value="MoeA_C"/>
    <property type="match status" value="1"/>
</dbReference>
<keyword evidence="4 6" id="KW-0501">Molybdenum cofactor biosynthesis</keyword>
<gene>
    <name evidence="8" type="ORF">SAMN05216214_1077</name>
</gene>
<evidence type="ECO:0000259" key="7">
    <source>
        <dbReference type="SMART" id="SM00852"/>
    </source>
</evidence>
<organism evidence="8 9">
    <name type="scientific">Atopomonas hussainii</name>
    <dbReference type="NCBI Taxonomy" id="1429083"/>
    <lineage>
        <taxon>Bacteria</taxon>
        <taxon>Pseudomonadati</taxon>
        <taxon>Pseudomonadota</taxon>
        <taxon>Gammaproteobacteria</taxon>
        <taxon>Pseudomonadales</taxon>
        <taxon>Pseudomonadaceae</taxon>
        <taxon>Atopomonas</taxon>
    </lineage>
</organism>
<dbReference type="GO" id="GO:0061599">
    <property type="term" value="F:molybdopterin molybdotransferase activity"/>
    <property type="evidence" value="ECO:0007669"/>
    <property type="project" value="UniProtKB-UniRule"/>
</dbReference>
<dbReference type="SUPFAM" id="SSF53218">
    <property type="entry name" value="Molybdenum cofactor biosynthesis proteins"/>
    <property type="match status" value="1"/>
</dbReference>
<keyword evidence="6" id="KW-0500">Molybdenum</keyword>
<dbReference type="InterPro" id="IPR005110">
    <property type="entry name" value="MoeA_linker/N"/>
</dbReference>
<dbReference type="NCBIfam" id="TIGR00177">
    <property type="entry name" value="molyb_syn"/>
    <property type="match status" value="1"/>
</dbReference>
<dbReference type="Gene3D" id="3.90.105.10">
    <property type="entry name" value="Molybdopterin biosynthesis moea protein, domain 2"/>
    <property type="match status" value="1"/>
</dbReference>
<proteinExistence type="inferred from homology"/>
<evidence type="ECO:0000256" key="1">
    <source>
        <dbReference type="ARBA" id="ARBA00002901"/>
    </source>
</evidence>
<dbReference type="InterPro" id="IPR008284">
    <property type="entry name" value="MoCF_biosynth_CS"/>
</dbReference>
<evidence type="ECO:0000256" key="4">
    <source>
        <dbReference type="ARBA" id="ARBA00023150"/>
    </source>
</evidence>
<comment type="cofactor">
    <cofactor evidence="6">
        <name>Mg(2+)</name>
        <dbReference type="ChEBI" id="CHEBI:18420"/>
    </cofactor>
</comment>
<accession>A0A1H7LFU7</accession>
<evidence type="ECO:0000256" key="2">
    <source>
        <dbReference type="ARBA" id="ARBA00005046"/>
    </source>
</evidence>
<feature type="domain" description="MoaB/Mog" evidence="7">
    <location>
        <begin position="188"/>
        <end position="325"/>
    </location>
</feature>
<dbReference type="AlphaFoldDB" id="A0A1H7LFU7"/>
<dbReference type="Gene3D" id="2.40.340.10">
    <property type="entry name" value="MoeA, C-terminal, domain IV"/>
    <property type="match status" value="1"/>
</dbReference>
<keyword evidence="6" id="KW-0479">Metal-binding</keyword>
<reference evidence="8 9" key="1">
    <citation type="submission" date="2016-10" db="EMBL/GenBank/DDBJ databases">
        <authorList>
            <person name="de Groot N.N."/>
        </authorList>
    </citation>
    <scope>NUCLEOTIDE SEQUENCE [LARGE SCALE GENOMIC DNA]</scope>
    <source>
        <strain evidence="8 9">JCM 19513</strain>
    </source>
</reference>
<evidence type="ECO:0000313" key="9">
    <source>
        <dbReference type="Proteomes" id="UP000185766"/>
    </source>
</evidence>
<dbReference type="Pfam" id="PF03453">
    <property type="entry name" value="MoeA_N"/>
    <property type="match status" value="1"/>
</dbReference>
<keyword evidence="9" id="KW-1185">Reference proteome</keyword>
<dbReference type="EMBL" id="FOAS01000007">
    <property type="protein sequence ID" value="SEK97746.1"/>
    <property type="molecule type" value="Genomic_DNA"/>
</dbReference>
<dbReference type="UniPathway" id="UPA00344"/>
<dbReference type="SUPFAM" id="SSF63882">
    <property type="entry name" value="MoeA N-terminal region -like"/>
    <property type="match status" value="1"/>
</dbReference>
<dbReference type="STRING" id="1429083.GCA_001885685_00427"/>
<evidence type="ECO:0000256" key="3">
    <source>
        <dbReference type="ARBA" id="ARBA00010763"/>
    </source>
</evidence>
<comment type="function">
    <text evidence="1 6">Catalyzes the insertion of molybdate into adenylated molybdopterin with the concomitant release of AMP.</text>
</comment>
<dbReference type="InterPro" id="IPR036425">
    <property type="entry name" value="MoaB/Mog-like_dom_sf"/>
</dbReference>
<evidence type="ECO:0000313" key="8">
    <source>
        <dbReference type="EMBL" id="SEK97746.1"/>
    </source>
</evidence>
<comment type="catalytic activity">
    <reaction evidence="5">
        <text>adenylyl-molybdopterin + molybdate = Mo-molybdopterin + AMP + H(+)</text>
        <dbReference type="Rhea" id="RHEA:35047"/>
        <dbReference type="ChEBI" id="CHEBI:15378"/>
        <dbReference type="ChEBI" id="CHEBI:36264"/>
        <dbReference type="ChEBI" id="CHEBI:62727"/>
        <dbReference type="ChEBI" id="CHEBI:71302"/>
        <dbReference type="ChEBI" id="CHEBI:456215"/>
        <dbReference type="EC" id="2.10.1.1"/>
    </reaction>
</comment>
<dbReference type="SMART" id="SM00852">
    <property type="entry name" value="MoCF_biosynth"/>
    <property type="match status" value="1"/>
</dbReference>
<evidence type="ECO:0000256" key="6">
    <source>
        <dbReference type="RuleBase" id="RU365090"/>
    </source>
</evidence>
<dbReference type="Pfam" id="PF00994">
    <property type="entry name" value="MoCF_biosynth"/>
    <property type="match status" value="1"/>
</dbReference>
<dbReference type="Proteomes" id="UP000185766">
    <property type="component" value="Unassembled WGS sequence"/>
</dbReference>
<keyword evidence="6 8" id="KW-0808">Transferase</keyword>
<dbReference type="NCBIfam" id="NF045515">
    <property type="entry name" value="Glp_gephyrin"/>
    <property type="match status" value="1"/>
</dbReference>
<comment type="pathway">
    <text evidence="2 6">Cofactor biosynthesis; molybdopterin biosynthesis.</text>
</comment>
<dbReference type="Gene3D" id="3.40.980.10">
    <property type="entry name" value="MoaB/Mog-like domain"/>
    <property type="match status" value="1"/>
</dbReference>
<dbReference type="PROSITE" id="PS01079">
    <property type="entry name" value="MOCF_BIOSYNTHESIS_2"/>
    <property type="match status" value="1"/>
</dbReference>
<protein>
    <recommendedName>
        <fullName evidence="6">Molybdopterin molybdenumtransferase</fullName>
        <ecNumber evidence="6">2.10.1.1</ecNumber>
    </recommendedName>
</protein>
<dbReference type="PANTHER" id="PTHR10192:SF5">
    <property type="entry name" value="GEPHYRIN"/>
    <property type="match status" value="1"/>
</dbReference>
<sequence length="412" mass="43521">MSDGDCCARGALQPVEQALAQLRERAAALAAQRATQRMSLLAALNRVLADDVISAIDVPQADNSAMDGYAVRAADTSGGEPLPVSQRITAGHIGTELAPGTCARIFTGAEIPPGADCVVMQEDAEVLADGRVRLPASERGNNVRPQGQDIRQGSVLLSAGRRLRVADLGLLASVGIAEVEVYVPLRVAIVSSGDELLEPGQPLAPGKLFNSNRYTLQGVLAGFDFQLIDGGILPDEHAASVQRLGELAAQCDVLISSGGVSVGEEDHLKAALQTHGELLLWKLAIKPGKPLAFGQLGEAAYLGLPGNPVAVLVTALVVALPFMRWLEGEHYQLPVPQLLPYPSARRAGKRREYLRVQRVDVDGQARLLPFANQSSGVLSSVSWAQGLAWQEVGQSVAAGDCLPYVSFADWLA</sequence>
<dbReference type="InterPro" id="IPR005111">
    <property type="entry name" value="MoeA_C_domain_IV"/>
</dbReference>
<dbReference type="PANTHER" id="PTHR10192">
    <property type="entry name" value="MOLYBDOPTERIN BIOSYNTHESIS PROTEIN"/>
    <property type="match status" value="1"/>
</dbReference>
<dbReference type="RefSeq" id="WP_074867076.1">
    <property type="nucleotide sequence ID" value="NZ_FOAS01000007.1"/>
</dbReference>
<dbReference type="InterPro" id="IPR001453">
    <property type="entry name" value="MoaB/Mog_dom"/>
</dbReference>
<dbReference type="InterPro" id="IPR036688">
    <property type="entry name" value="MoeA_C_domain_IV_sf"/>
</dbReference>
<dbReference type="EC" id="2.10.1.1" evidence="6"/>